<proteinExistence type="predicted"/>
<protein>
    <submittedName>
        <fullName evidence="1">Uncharacterized protein</fullName>
    </submittedName>
</protein>
<feature type="non-terminal residue" evidence="1">
    <location>
        <position position="1"/>
    </location>
</feature>
<sequence>NTFRVGHSKTHQKALGVSAKAVVLSFT</sequence>
<reference evidence="1" key="1">
    <citation type="submission" date="2018-05" db="EMBL/GenBank/DDBJ databases">
        <authorList>
            <person name="Lanie J.A."/>
            <person name="Ng W.-L."/>
            <person name="Kazmierczak K.M."/>
            <person name="Andrzejewski T.M."/>
            <person name="Davidsen T.M."/>
            <person name="Wayne K.J."/>
            <person name="Tettelin H."/>
            <person name="Glass J.I."/>
            <person name="Rusch D."/>
            <person name="Podicherti R."/>
            <person name="Tsui H.-C.T."/>
            <person name="Winkler M.E."/>
        </authorList>
    </citation>
    <scope>NUCLEOTIDE SEQUENCE</scope>
</reference>
<dbReference type="EMBL" id="UINC01015794">
    <property type="protein sequence ID" value="SVA66249.1"/>
    <property type="molecule type" value="Genomic_DNA"/>
</dbReference>
<gene>
    <name evidence="1" type="ORF">METZ01_LOCUS119103</name>
</gene>
<dbReference type="AlphaFoldDB" id="A0A381XNC8"/>
<name>A0A381XNC8_9ZZZZ</name>
<evidence type="ECO:0000313" key="1">
    <source>
        <dbReference type="EMBL" id="SVA66249.1"/>
    </source>
</evidence>
<accession>A0A381XNC8</accession>
<organism evidence="1">
    <name type="scientific">marine metagenome</name>
    <dbReference type="NCBI Taxonomy" id="408172"/>
    <lineage>
        <taxon>unclassified sequences</taxon>
        <taxon>metagenomes</taxon>
        <taxon>ecological metagenomes</taxon>
    </lineage>
</organism>